<keyword evidence="4" id="KW-1185">Reference proteome</keyword>
<proteinExistence type="inferred from homology"/>
<name>A0A4Y6UAQ3_9PROT</name>
<comment type="pathway">
    <text evidence="2">Cofactor biosynthesis; biotin biosynthesis; biotin from 7,8-diaminononanoate: step 1/2.</text>
</comment>
<dbReference type="PIRSF" id="PIRSF006755">
    <property type="entry name" value="DTB_synth"/>
    <property type="match status" value="1"/>
</dbReference>
<comment type="similarity">
    <text evidence="2">Belongs to the dethiobiotin synthetase family.</text>
</comment>
<comment type="function">
    <text evidence="2">Catalyzes a mechanistically unusual reaction, the ATP-dependent insertion of CO2 between the N7 and N8 nitrogen atoms of 7,8-diaminopelargonic acid (DAPA, also called 7,8-diammoniononanoate) to form a ureido ring.</text>
</comment>
<feature type="binding site" evidence="2">
    <location>
        <position position="128"/>
    </location>
    <ligand>
        <name>Mg(2+)</name>
        <dbReference type="ChEBI" id="CHEBI:18420"/>
    </ligand>
</feature>
<dbReference type="InterPro" id="IPR027417">
    <property type="entry name" value="P-loop_NTPase"/>
</dbReference>
<gene>
    <name evidence="2 3" type="primary">bioD</name>
    <name evidence="3" type="ORF">E3E12_03820</name>
</gene>
<feature type="binding site" evidence="2">
    <location>
        <position position="25"/>
    </location>
    <ligand>
        <name>Mg(2+)</name>
        <dbReference type="ChEBI" id="CHEBI:18420"/>
    </ligand>
</feature>
<dbReference type="OrthoDB" id="9802097at2"/>
<dbReference type="HAMAP" id="MF_00336">
    <property type="entry name" value="BioD"/>
    <property type="match status" value="1"/>
</dbReference>
<dbReference type="GO" id="GO:0004141">
    <property type="term" value="F:dethiobiotin synthase activity"/>
    <property type="evidence" value="ECO:0007669"/>
    <property type="project" value="UniProtKB-UniRule"/>
</dbReference>
<feature type="binding site" evidence="2">
    <location>
        <position position="50"/>
    </location>
    <ligand>
        <name>substrate</name>
    </ligand>
</feature>
<dbReference type="PANTHER" id="PTHR43210:SF5">
    <property type="entry name" value="DETHIOBIOTIN SYNTHETASE"/>
    <property type="match status" value="1"/>
</dbReference>
<dbReference type="Proteomes" id="UP000318709">
    <property type="component" value="Chromosome"/>
</dbReference>
<keyword evidence="2" id="KW-0547">Nucleotide-binding</keyword>
<sequence length="240" mass="26428">MTPLETSTPFPAWFVTGTDTGVGKTFISALLARCWLRHYSQVRYWKVFQTGLALEEGDTPTVQSLASLDSQQVVVPRWRHQAPLCPMAAEQRTPSGASDAQPPITQEALMMVNQEVRQLHRLAPVVVEGAGGLMVPLCSGITMLDWMGRLRLPVLLVARASLGTLNHTLLSLTALRQKGLEVAGVIMNGPGEERERQENRTLIEQFGSCRVLMDIPAYEAITPKVVAQEASRLHEVLFTS</sequence>
<dbReference type="AlphaFoldDB" id="A0A4Y6UAQ3"/>
<reference evidence="3 4" key="1">
    <citation type="submission" date="2019-03" db="EMBL/GenBank/DDBJ databases">
        <title>The complete genome sequence of Swingsia_sp. F3b2 LMG30590(T).</title>
        <authorList>
            <person name="Chua K.-O."/>
            <person name="Chan K.-G."/>
            <person name="See-Too W.-S."/>
        </authorList>
    </citation>
    <scope>NUCLEOTIDE SEQUENCE [LARGE SCALE GENOMIC DNA]</scope>
    <source>
        <strain evidence="3 4">F3b2</strain>
    </source>
</reference>
<dbReference type="NCBIfam" id="TIGR00347">
    <property type="entry name" value="bioD"/>
    <property type="match status" value="1"/>
</dbReference>
<dbReference type="Gene3D" id="3.40.50.300">
    <property type="entry name" value="P-loop containing nucleotide triphosphate hydrolases"/>
    <property type="match status" value="1"/>
</dbReference>
<keyword evidence="2" id="KW-0479">Metal-binding</keyword>
<comment type="cofactor">
    <cofactor evidence="2">
        <name>Mg(2+)</name>
        <dbReference type="ChEBI" id="CHEBI:18420"/>
    </cofactor>
</comment>
<dbReference type="EMBL" id="CP038231">
    <property type="protein sequence ID" value="QDH13471.1"/>
    <property type="molecule type" value="Genomic_DNA"/>
</dbReference>
<dbReference type="EC" id="6.3.3.3" evidence="2"/>
<comment type="catalytic activity">
    <reaction evidence="2">
        <text>(7R,8S)-7,8-diammoniononanoate + CO2 + ATP = (4R,5S)-dethiobiotin + ADP + phosphate + 3 H(+)</text>
        <dbReference type="Rhea" id="RHEA:15805"/>
        <dbReference type="ChEBI" id="CHEBI:15378"/>
        <dbReference type="ChEBI" id="CHEBI:16526"/>
        <dbReference type="ChEBI" id="CHEBI:30616"/>
        <dbReference type="ChEBI" id="CHEBI:43474"/>
        <dbReference type="ChEBI" id="CHEBI:149469"/>
        <dbReference type="ChEBI" id="CHEBI:149473"/>
        <dbReference type="ChEBI" id="CHEBI:456216"/>
        <dbReference type="EC" id="6.3.3.3"/>
    </reaction>
</comment>
<feature type="binding site" evidence="2">
    <location>
        <begin position="21"/>
        <end position="26"/>
    </location>
    <ligand>
        <name>ATP</name>
        <dbReference type="ChEBI" id="CHEBI:30616"/>
    </ligand>
</feature>
<evidence type="ECO:0000313" key="3">
    <source>
        <dbReference type="EMBL" id="QDH13471.1"/>
    </source>
</evidence>
<dbReference type="PANTHER" id="PTHR43210">
    <property type="entry name" value="DETHIOBIOTIN SYNTHETASE"/>
    <property type="match status" value="1"/>
</dbReference>
<dbReference type="GO" id="GO:0005524">
    <property type="term" value="F:ATP binding"/>
    <property type="evidence" value="ECO:0007669"/>
    <property type="project" value="UniProtKB-UniRule"/>
</dbReference>
<dbReference type="SUPFAM" id="SSF52540">
    <property type="entry name" value="P-loop containing nucleoside triphosphate hydrolases"/>
    <property type="match status" value="1"/>
</dbReference>
<feature type="active site" evidence="2">
    <location>
        <position position="46"/>
    </location>
</feature>
<evidence type="ECO:0000313" key="4">
    <source>
        <dbReference type="Proteomes" id="UP000318709"/>
    </source>
</evidence>
<dbReference type="RefSeq" id="WP_141443169.1">
    <property type="nucleotide sequence ID" value="NZ_CP038231.1"/>
</dbReference>
<feature type="binding site" evidence="2">
    <location>
        <begin position="128"/>
        <end position="131"/>
    </location>
    <ligand>
        <name>ATP</name>
        <dbReference type="ChEBI" id="CHEBI:30616"/>
    </ligand>
</feature>
<dbReference type="Pfam" id="PF13500">
    <property type="entry name" value="AAA_26"/>
    <property type="match status" value="1"/>
</dbReference>
<dbReference type="GO" id="GO:0005737">
    <property type="term" value="C:cytoplasm"/>
    <property type="evidence" value="ECO:0007669"/>
    <property type="project" value="UniProtKB-SubCell"/>
</dbReference>
<protein>
    <recommendedName>
        <fullName evidence="2">ATP-dependent dethiobiotin synthetase BioD</fullName>
        <ecNumber evidence="2">6.3.3.3</ecNumber>
    </recommendedName>
    <alternativeName>
        <fullName evidence="2">DTB synthetase</fullName>
        <shortName evidence="2">DTBS</shortName>
    </alternativeName>
    <alternativeName>
        <fullName evidence="2">Dethiobiotin synthase</fullName>
    </alternativeName>
</protein>
<dbReference type="CDD" id="cd03109">
    <property type="entry name" value="DTBS"/>
    <property type="match status" value="1"/>
</dbReference>
<dbReference type="GO" id="GO:0009102">
    <property type="term" value="P:biotin biosynthetic process"/>
    <property type="evidence" value="ECO:0007669"/>
    <property type="project" value="UniProtKB-UniRule"/>
</dbReference>
<keyword evidence="2" id="KW-0460">Magnesium</keyword>
<organism evidence="3 4">
    <name type="scientific">Formicincola oecophyllae</name>
    <dbReference type="NCBI Taxonomy" id="2558361"/>
    <lineage>
        <taxon>Bacteria</taxon>
        <taxon>Pseudomonadati</taxon>
        <taxon>Pseudomonadota</taxon>
        <taxon>Alphaproteobacteria</taxon>
        <taxon>Acetobacterales</taxon>
        <taxon>Acetobacteraceae</taxon>
        <taxon>Formicincola</taxon>
    </lineage>
</organism>
<comment type="subunit">
    <text evidence="2">Homodimer.</text>
</comment>
<comment type="caution">
    <text evidence="2">Lacks conserved residue(s) required for the propagation of feature annotation.</text>
</comment>
<evidence type="ECO:0000256" key="1">
    <source>
        <dbReference type="ARBA" id="ARBA00022756"/>
    </source>
</evidence>
<comment type="subcellular location">
    <subcellularLocation>
        <location evidence="2">Cytoplasm</location>
    </subcellularLocation>
</comment>
<evidence type="ECO:0000256" key="2">
    <source>
        <dbReference type="HAMAP-Rule" id="MF_00336"/>
    </source>
</evidence>
<accession>A0A4Y6UAQ3</accession>
<keyword evidence="2" id="KW-0067">ATP-binding</keyword>
<dbReference type="GO" id="GO:0000287">
    <property type="term" value="F:magnesium ion binding"/>
    <property type="evidence" value="ECO:0007669"/>
    <property type="project" value="UniProtKB-UniRule"/>
</dbReference>
<dbReference type="KEGG" id="swf:E3E12_03820"/>
<keyword evidence="2" id="KW-0963">Cytoplasm</keyword>
<feature type="binding site" evidence="2">
    <location>
        <position position="58"/>
    </location>
    <ligand>
        <name>Mg(2+)</name>
        <dbReference type="ChEBI" id="CHEBI:18420"/>
    </ligand>
</feature>
<keyword evidence="2 3" id="KW-0436">Ligase</keyword>
<dbReference type="InterPro" id="IPR004472">
    <property type="entry name" value="DTB_synth_BioD"/>
</dbReference>
<dbReference type="UniPathway" id="UPA00078">
    <property type="reaction ID" value="UER00161"/>
</dbReference>
<keyword evidence="1 2" id="KW-0093">Biotin biosynthesis</keyword>
<feature type="binding site" evidence="2">
    <location>
        <position position="58"/>
    </location>
    <ligand>
        <name>ATP</name>
        <dbReference type="ChEBI" id="CHEBI:30616"/>
    </ligand>
</feature>